<dbReference type="GO" id="GO:0050118">
    <property type="term" value="F:N-acetyldiaminopimelate deacetylase activity"/>
    <property type="evidence" value="ECO:0007669"/>
    <property type="project" value="UniProtKB-ARBA"/>
</dbReference>
<keyword evidence="3" id="KW-0732">Signal</keyword>
<feature type="binding site" evidence="2">
    <location>
        <position position="424"/>
    </location>
    <ligand>
        <name>Mn(2+)</name>
        <dbReference type="ChEBI" id="CHEBI:29035"/>
        <label>2</label>
    </ligand>
</feature>
<dbReference type="InterPro" id="IPR017439">
    <property type="entry name" value="Amidohydrolase"/>
</dbReference>
<evidence type="ECO:0000256" key="1">
    <source>
        <dbReference type="ARBA" id="ARBA00022801"/>
    </source>
</evidence>
<comment type="caution">
    <text evidence="5">The sequence shown here is derived from an EMBL/GenBank/DDBJ whole genome shotgun (WGS) entry which is preliminary data.</text>
</comment>
<dbReference type="GO" id="GO:0046872">
    <property type="term" value="F:metal ion binding"/>
    <property type="evidence" value="ECO:0007669"/>
    <property type="project" value="UniProtKB-KW"/>
</dbReference>
<dbReference type="InterPro" id="IPR036264">
    <property type="entry name" value="Bact_exopeptidase_dim_dom"/>
</dbReference>
<dbReference type="AlphaFoldDB" id="S9QU75"/>
<dbReference type="eggNOG" id="COG1473">
    <property type="taxonomic scope" value="Bacteria"/>
</dbReference>
<reference evidence="5" key="1">
    <citation type="submission" date="2013-05" db="EMBL/GenBank/DDBJ databases">
        <title>Genome assembly of Cystobacter fuscus DSM 2262.</title>
        <authorList>
            <person name="Sharma G."/>
            <person name="Khatri I."/>
            <person name="Kaur C."/>
            <person name="Mayilraj S."/>
            <person name="Subramanian S."/>
        </authorList>
    </citation>
    <scope>NUCLEOTIDE SEQUENCE [LARGE SCALE GENOMIC DNA]</scope>
    <source>
        <strain evidence="5">DSM 2262</strain>
    </source>
</reference>
<dbReference type="Gene3D" id="3.30.70.360">
    <property type="match status" value="1"/>
</dbReference>
<keyword evidence="6" id="KW-1185">Reference proteome</keyword>
<keyword evidence="2" id="KW-0479">Metal-binding</keyword>
<feature type="chain" id="PRO_5004555368" evidence="3">
    <location>
        <begin position="37"/>
        <end position="454"/>
    </location>
</feature>
<dbReference type="InterPro" id="IPR002933">
    <property type="entry name" value="Peptidase_M20"/>
</dbReference>
<feature type="signal peptide" evidence="3">
    <location>
        <begin position="1"/>
        <end position="36"/>
    </location>
</feature>
<dbReference type="Pfam" id="PF07687">
    <property type="entry name" value="M20_dimer"/>
    <property type="match status" value="1"/>
</dbReference>
<name>S9QU75_CYSF2</name>
<feature type="domain" description="Peptidase M20 dimerisation" evidence="4">
    <location>
        <begin position="222"/>
        <end position="325"/>
    </location>
</feature>
<evidence type="ECO:0000313" key="6">
    <source>
        <dbReference type="Proteomes" id="UP000011682"/>
    </source>
</evidence>
<dbReference type="PANTHER" id="PTHR11014">
    <property type="entry name" value="PEPTIDASE M20 FAMILY MEMBER"/>
    <property type="match status" value="1"/>
</dbReference>
<evidence type="ECO:0000313" key="5">
    <source>
        <dbReference type="EMBL" id="EPX60183.1"/>
    </source>
</evidence>
<dbReference type="Gene3D" id="3.40.630.10">
    <property type="entry name" value="Zn peptidases"/>
    <property type="match status" value="1"/>
</dbReference>
<feature type="binding site" evidence="2">
    <location>
        <position position="208"/>
    </location>
    <ligand>
        <name>Mn(2+)</name>
        <dbReference type="ChEBI" id="CHEBI:29035"/>
        <label>2</label>
    </ligand>
</feature>
<dbReference type="GO" id="GO:0019877">
    <property type="term" value="P:diaminopimelate biosynthetic process"/>
    <property type="evidence" value="ECO:0007669"/>
    <property type="project" value="UniProtKB-ARBA"/>
</dbReference>
<accession>S9QU75</accession>
<evidence type="ECO:0000256" key="3">
    <source>
        <dbReference type="SAM" id="SignalP"/>
    </source>
</evidence>
<dbReference type="FunFam" id="3.30.70.360:FF:000001">
    <property type="entry name" value="N-acetyldiaminopimelate deacetylase"/>
    <property type="match status" value="1"/>
</dbReference>
<feature type="binding site" evidence="2">
    <location>
        <position position="181"/>
    </location>
    <ligand>
        <name>Mn(2+)</name>
        <dbReference type="ChEBI" id="CHEBI:29035"/>
        <label>2</label>
    </ligand>
</feature>
<keyword evidence="1" id="KW-0378">Hydrolase</keyword>
<dbReference type="NCBIfam" id="TIGR01891">
    <property type="entry name" value="amidohydrolases"/>
    <property type="match status" value="1"/>
</dbReference>
<comment type="cofactor">
    <cofactor evidence="2">
        <name>Mn(2+)</name>
        <dbReference type="ChEBI" id="CHEBI:29035"/>
    </cofactor>
    <text evidence="2">The Mn(2+) ion enhances activity.</text>
</comment>
<sequence>MTGVAMSPPSFSFRVLPSPRLLLAAAALLLPAPVLADPLAEQIKADLPGLLALYRDLHAHPELSLQEKATSARLATEVKKLGFTVTPGVGGHGVVAVLENGPGPVLLVRTDLDGLPVEEATGLPYASQVKAVTREGAQTRVMHACGHDLHMTAWVGTARRLAALKARWSGTLVMIGQPAEEVGVGARAMLADGLYTRFPKPQFTLALHDVADLPAGTVGYSRGHMSANVDSVDILVKGVGGHGASPHTTRDPIVLASRIVGTLQTLVSRELAPQETAVVTVGSFLAGSKHNIIPSEARLQLTVRSYSAETRRHLLEGIARIARGEAIAAGLPEDHMPVVTTKEEEFYPSVFNTGPLTDRLVDAWTRRFGAERVVEVPPTTGGEDFSRYSLSDKSIQSMLFVVGGVPQARWDAAGGDPTKLPSLHSPRWAPDAEPTLQTAIEAMSTAALDILTKK</sequence>
<dbReference type="PIRSF" id="PIRSF005962">
    <property type="entry name" value="Pept_M20D_amidohydro"/>
    <property type="match status" value="1"/>
</dbReference>
<dbReference type="PANTHER" id="PTHR11014:SF63">
    <property type="entry name" value="METALLOPEPTIDASE, PUTATIVE (AFU_ORTHOLOGUE AFUA_6G09600)-RELATED"/>
    <property type="match status" value="1"/>
</dbReference>
<gene>
    <name evidence="5" type="ORF">D187_002269</name>
</gene>
<dbReference type="Proteomes" id="UP000011682">
    <property type="component" value="Unassembled WGS sequence"/>
</dbReference>
<feature type="binding site" evidence="2">
    <location>
        <position position="147"/>
    </location>
    <ligand>
        <name>Mn(2+)</name>
        <dbReference type="ChEBI" id="CHEBI:29035"/>
        <label>2</label>
    </ligand>
</feature>
<protein>
    <submittedName>
        <fullName evidence="5">N-acetyl-L,L-diaminopimelate deacetylase</fullName>
    </submittedName>
</protein>
<evidence type="ECO:0000259" key="4">
    <source>
        <dbReference type="Pfam" id="PF07687"/>
    </source>
</evidence>
<organism evidence="5 6">
    <name type="scientific">Cystobacter fuscus (strain ATCC 25194 / DSM 2262 / NBRC 100088 / M29)</name>
    <dbReference type="NCBI Taxonomy" id="1242864"/>
    <lineage>
        <taxon>Bacteria</taxon>
        <taxon>Pseudomonadati</taxon>
        <taxon>Myxococcota</taxon>
        <taxon>Myxococcia</taxon>
        <taxon>Myxococcales</taxon>
        <taxon>Cystobacterineae</taxon>
        <taxon>Archangiaceae</taxon>
        <taxon>Cystobacter</taxon>
    </lineage>
</organism>
<dbReference type="EMBL" id="ANAH02000014">
    <property type="protein sequence ID" value="EPX60183.1"/>
    <property type="molecule type" value="Genomic_DNA"/>
</dbReference>
<dbReference type="SUPFAM" id="SSF55031">
    <property type="entry name" value="Bacterial exopeptidase dimerisation domain"/>
    <property type="match status" value="1"/>
</dbReference>
<feature type="binding site" evidence="2">
    <location>
        <position position="145"/>
    </location>
    <ligand>
        <name>Mn(2+)</name>
        <dbReference type="ChEBI" id="CHEBI:29035"/>
        <label>2</label>
    </ligand>
</feature>
<dbReference type="Pfam" id="PF01546">
    <property type="entry name" value="Peptidase_M20"/>
    <property type="match status" value="1"/>
</dbReference>
<evidence type="ECO:0000256" key="2">
    <source>
        <dbReference type="PIRSR" id="PIRSR005962-1"/>
    </source>
</evidence>
<dbReference type="SUPFAM" id="SSF53187">
    <property type="entry name" value="Zn-dependent exopeptidases"/>
    <property type="match status" value="1"/>
</dbReference>
<keyword evidence="2" id="KW-0464">Manganese</keyword>
<proteinExistence type="predicted"/>
<dbReference type="InterPro" id="IPR011650">
    <property type="entry name" value="Peptidase_M20_dimer"/>
</dbReference>